<reference evidence="2 3" key="1">
    <citation type="submission" date="2023-07" db="EMBL/GenBank/DDBJ databases">
        <title>Sorghum-associated microbial communities from plants grown in Nebraska, USA.</title>
        <authorList>
            <person name="Schachtman D."/>
        </authorList>
    </citation>
    <scope>NUCLEOTIDE SEQUENCE [LARGE SCALE GENOMIC DNA]</scope>
    <source>
        <strain evidence="2 3">584</strain>
    </source>
</reference>
<dbReference type="PANTHER" id="PTHR33677">
    <property type="entry name" value="TRANSCRIPTIONAL REPRESSOR FRMR-RELATED"/>
    <property type="match status" value="1"/>
</dbReference>
<comment type="caution">
    <text evidence="2">The sequence shown here is derived from an EMBL/GenBank/DDBJ whole genome shotgun (WGS) entry which is preliminary data.</text>
</comment>
<dbReference type="Gene3D" id="1.20.58.1000">
    <property type="entry name" value="Metal-sensitive repressor, helix protomer"/>
    <property type="match status" value="1"/>
</dbReference>
<sequence>MSHANNPEILGRLKRAQGHLAATLRMVEAGTDGLAIAQQLQAVVKAVEKAKTMLILDHVDHCVAHLSNGAGEGRDARMAAEDRDARLASLREITKYL</sequence>
<comment type="similarity">
    <text evidence="1">Belongs to the FrmR/RcnR family.</text>
</comment>
<dbReference type="InterPro" id="IPR038390">
    <property type="entry name" value="Metal_Tscrpt_repr_sf"/>
</dbReference>
<evidence type="ECO:0000313" key="2">
    <source>
        <dbReference type="EMBL" id="MDR6292448.1"/>
    </source>
</evidence>
<organism evidence="2 3">
    <name type="scientific">Inquilinus ginsengisoli</name>
    <dbReference type="NCBI Taxonomy" id="363840"/>
    <lineage>
        <taxon>Bacteria</taxon>
        <taxon>Pseudomonadati</taxon>
        <taxon>Pseudomonadota</taxon>
        <taxon>Alphaproteobacteria</taxon>
        <taxon>Rhodospirillales</taxon>
        <taxon>Rhodospirillaceae</taxon>
        <taxon>Inquilinus</taxon>
    </lineage>
</organism>
<dbReference type="Proteomes" id="UP001262410">
    <property type="component" value="Unassembled WGS sequence"/>
</dbReference>
<protein>
    <recommendedName>
        <fullName evidence="4">Metal resistance protein</fullName>
    </recommendedName>
</protein>
<dbReference type="PANTHER" id="PTHR33677:SF5">
    <property type="entry name" value="TRANSCRIPTIONAL REPRESSOR FRMR"/>
    <property type="match status" value="1"/>
</dbReference>
<dbReference type="EMBL" id="JAVDPW010000009">
    <property type="protein sequence ID" value="MDR6292448.1"/>
    <property type="molecule type" value="Genomic_DNA"/>
</dbReference>
<gene>
    <name evidence="2" type="ORF">E9232_004988</name>
</gene>
<proteinExistence type="inferred from homology"/>
<keyword evidence="3" id="KW-1185">Reference proteome</keyword>
<dbReference type="Pfam" id="PF02583">
    <property type="entry name" value="Trns_repr_metal"/>
    <property type="match status" value="1"/>
</dbReference>
<evidence type="ECO:0000256" key="1">
    <source>
        <dbReference type="ARBA" id="ARBA00005260"/>
    </source>
</evidence>
<dbReference type="RefSeq" id="WP_309798558.1">
    <property type="nucleotide sequence ID" value="NZ_JAVDPW010000009.1"/>
</dbReference>
<name>A0ABU1JVV3_9PROT</name>
<evidence type="ECO:0008006" key="4">
    <source>
        <dbReference type="Google" id="ProtNLM"/>
    </source>
</evidence>
<accession>A0ABU1JVV3</accession>
<evidence type="ECO:0000313" key="3">
    <source>
        <dbReference type="Proteomes" id="UP001262410"/>
    </source>
</evidence>
<dbReference type="InterPro" id="IPR003735">
    <property type="entry name" value="Metal_Tscrpt_repr"/>
</dbReference>